<dbReference type="Pfam" id="PF16485">
    <property type="entry name" value="PLN_propep"/>
    <property type="match status" value="1"/>
</dbReference>
<dbReference type="InterPro" id="IPR013856">
    <property type="entry name" value="Peptidase_M4_domain"/>
</dbReference>
<feature type="domain" description="Peptidase M4" evidence="9">
    <location>
        <begin position="74"/>
        <end position="190"/>
    </location>
</feature>
<feature type="domain" description="Protealysin N-terminal propeptide" evidence="11">
    <location>
        <begin position="21"/>
        <end position="60"/>
    </location>
</feature>
<evidence type="ECO:0000256" key="4">
    <source>
        <dbReference type="ARBA" id="ARBA00022801"/>
    </source>
</evidence>
<organism evidence="12 13">
    <name type="scientific">Pseudomonas asuensis</name>
    <dbReference type="NCBI Taxonomy" id="1825787"/>
    <lineage>
        <taxon>Bacteria</taxon>
        <taxon>Pseudomonadati</taxon>
        <taxon>Pseudomonadota</taxon>
        <taxon>Gammaproteobacteria</taxon>
        <taxon>Pseudomonadales</taxon>
        <taxon>Pseudomonadaceae</taxon>
        <taxon>Pseudomonas</taxon>
    </lineage>
</organism>
<protein>
    <recommendedName>
        <fullName evidence="7">Neutral metalloproteinase</fullName>
        <ecNumber evidence="7">3.4.24.-</ecNumber>
    </recommendedName>
</protein>
<comment type="cofactor">
    <cofactor evidence="7">
        <name>Zn(2+)</name>
        <dbReference type="ChEBI" id="CHEBI:29105"/>
    </cofactor>
</comment>
<keyword evidence="3" id="KW-0479">Metal-binding</keyword>
<comment type="caution">
    <text evidence="12">The sequence shown here is derived from an EMBL/GenBank/DDBJ whole genome shotgun (WGS) entry which is preliminary data.</text>
</comment>
<evidence type="ECO:0000256" key="3">
    <source>
        <dbReference type="ARBA" id="ARBA00022723"/>
    </source>
</evidence>
<dbReference type="InterPro" id="IPR027268">
    <property type="entry name" value="Peptidase_M4/M1_CTD_sf"/>
</dbReference>
<dbReference type="PRINTS" id="PR00730">
    <property type="entry name" value="THERMOLYSIN"/>
</dbReference>
<dbReference type="GO" id="GO:0008237">
    <property type="term" value="F:metallopeptidase activity"/>
    <property type="evidence" value="ECO:0007669"/>
    <property type="project" value="UniProtKB-KW"/>
</dbReference>
<dbReference type="SUPFAM" id="SSF55486">
    <property type="entry name" value="Metalloproteases ('zincins'), catalytic domain"/>
    <property type="match status" value="1"/>
</dbReference>
<comment type="function">
    <text evidence="7">Extracellular zinc metalloprotease.</text>
</comment>
<dbReference type="PANTHER" id="PTHR43579:SF1">
    <property type="entry name" value="NEUTRAL METALLOPROTEINASE"/>
    <property type="match status" value="1"/>
</dbReference>
<keyword evidence="2 7" id="KW-0645">Protease</keyword>
<evidence type="ECO:0000256" key="1">
    <source>
        <dbReference type="ARBA" id="ARBA00009388"/>
    </source>
</evidence>
<dbReference type="Gene3D" id="3.10.170.10">
    <property type="match status" value="1"/>
</dbReference>
<evidence type="ECO:0000256" key="2">
    <source>
        <dbReference type="ARBA" id="ARBA00022670"/>
    </source>
</evidence>
<evidence type="ECO:0000256" key="6">
    <source>
        <dbReference type="ARBA" id="ARBA00023049"/>
    </source>
</evidence>
<gene>
    <name evidence="12" type="ORF">GCM10009425_00770</name>
</gene>
<dbReference type="CDD" id="cd09597">
    <property type="entry name" value="M4_TLP"/>
    <property type="match status" value="1"/>
</dbReference>
<dbReference type="EMBL" id="BMNW01000001">
    <property type="protein sequence ID" value="GGL93637.1"/>
    <property type="molecule type" value="Genomic_DNA"/>
</dbReference>
<dbReference type="Proteomes" id="UP000616499">
    <property type="component" value="Unassembled WGS sequence"/>
</dbReference>
<evidence type="ECO:0000259" key="9">
    <source>
        <dbReference type="Pfam" id="PF01447"/>
    </source>
</evidence>
<reference evidence="13" key="1">
    <citation type="journal article" date="2019" name="Int. J. Syst. Evol. Microbiol.">
        <title>The Global Catalogue of Microorganisms (GCM) 10K type strain sequencing project: providing services to taxonomists for standard genome sequencing and annotation.</title>
        <authorList>
            <consortium name="The Broad Institute Genomics Platform"/>
            <consortium name="The Broad Institute Genome Sequencing Center for Infectious Disease"/>
            <person name="Wu L."/>
            <person name="Ma J."/>
        </authorList>
    </citation>
    <scope>NUCLEOTIDE SEQUENCE [LARGE SCALE GENOMIC DNA]</scope>
    <source>
        <strain evidence="13">JCM 13501</strain>
    </source>
</reference>
<keyword evidence="4 7" id="KW-0378">Hydrolase</keyword>
<feature type="region of interest" description="Disordered" evidence="8">
    <location>
        <begin position="56"/>
        <end position="84"/>
    </location>
</feature>
<dbReference type="PANTHER" id="PTHR43579">
    <property type="match status" value="1"/>
</dbReference>
<dbReference type="InterPro" id="IPR052759">
    <property type="entry name" value="Metalloprotease_M4"/>
</dbReference>
<dbReference type="EC" id="3.4.24.-" evidence="7"/>
<keyword evidence="13" id="KW-1185">Reference proteome</keyword>
<keyword evidence="6 7" id="KW-0482">Metalloprotease</keyword>
<evidence type="ECO:0000256" key="7">
    <source>
        <dbReference type="RuleBase" id="RU366073"/>
    </source>
</evidence>
<dbReference type="InterPro" id="IPR023612">
    <property type="entry name" value="Peptidase_M4"/>
</dbReference>
<dbReference type="InterPro" id="IPR032475">
    <property type="entry name" value="Protealysin_N_PP"/>
</dbReference>
<dbReference type="InterPro" id="IPR001570">
    <property type="entry name" value="Peptidase_M4_C_domain"/>
</dbReference>
<evidence type="ECO:0000313" key="13">
    <source>
        <dbReference type="Proteomes" id="UP000616499"/>
    </source>
</evidence>
<dbReference type="Gene3D" id="1.10.390.10">
    <property type="entry name" value="Neutral Protease Domain 2"/>
    <property type="match status" value="1"/>
</dbReference>
<accession>A0ABQ2GFN3</accession>
<evidence type="ECO:0000256" key="5">
    <source>
        <dbReference type="ARBA" id="ARBA00022833"/>
    </source>
</evidence>
<comment type="similarity">
    <text evidence="1 7">Belongs to the peptidase M4 family.</text>
</comment>
<feature type="domain" description="Peptidase M4 C-terminal" evidence="10">
    <location>
        <begin position="193"/>
        <end position="362"/>
    </location>
</feature>
<evidence type="ECO:0000313" key="12">
    <source>
        <dbReference type="EMBL" id="GGL93637.1"/>
    </source>
</evidence>
<dbReference type="Pfam" id="PF02868">
    <property type="entry name" value="Peptidase_M4_C"/>
    <property type="match status" value="1"/>
</dbReference>
<feature type="compositionally biased region" description="Basic and acidic residues" evidence="8">
    <location>
        <begin position="70"/>
        <end position="80"/>
    </location>
</feature>
<evidence type="ECO:0000259" key="10">
    <source>
        <dbReference type="Pfam" id="PF02868"/>
    </source>
</evidence>
<comment type="subcellular location">
    <subcellularLocation>
        <location evidence="7">Secreted</location>
    </subcellularLocation>
</comment>
<evidence type="ECO:0000256" key="8">
    <source>
        <dbReference type="SAM" id="MobiDB-lite"/>
    </source>
</evidence>
<keyword evidence="7" id="KW-0964">Secreted</keyword>
<keyword evidence="5 7" id="KW-0862">Zinc</keyword>
<name>A0ABQ2GFN3_9PSED</name>
<proteinExistence type="inferred from homology"/>
<sequence length="365" mass="40450">MLLQRWLLREGVRMPRLGSIQGFIPPYVLSRIVDHGDERQRSSALGTLSHVRTLLHNPGRPGVRQAPVSELERTDDERAQRSIYDAKNGNQLPGVLVRKEGQPAVSDIAVDEAYDHLGATFDFFYQVLGRNSIDNRGLPLSGTVHYGQDYQNAFWNGEQMVFGDGDGEIFNRFTISLDVVAHELTHGVTESEAGLVYYNQSGALNESVSDVFGVLVKQYSLKQRAEEANWLIGEGLLTEKINGRGLRSMSEPGTAYDDPMLGKDPQPGHMRDFIETRDDNGGVHLNSGIPNRAFYLAATGIGGYAWETAGRVWYDTLCDSRLTNDADFPAFARLTVSNAGRRFGAEARETQVISKAWQDVGVELT</sequence>
<dbReference type="Pfam" id="PF01447">
    <property type="entry name" value="Peptidase_M4"/>
    <property type="match status" value="1"/>
</dbReference>
<evidence type="ECO:0000259" key="11">
    <source>
        <dbReference type="Pfam" id="PF16485"/>
    </source>
</evidence>